<name>A0ABX9BEQ7_9BACL</name>
<keyword evidence="1" id="KW-0812">Transmembrane</keyword>
<evidence type="ECO:0000313" key="3">
    <source>
        <dbReference type="Proteomes" id="UP000248827"/>
    </source>
</evidence>
<organism evidence="2 3">
    <name type="scientific">Paenibacillus pabuli</name>
    <dbReference type="NCBI Taxonomy" id="1472"/>
    <lineage>
        <taxon>Bacteria</taxon>
        <taxon>Bacillati</taxon>
        <taxon>Bacillota</taxon>
        <taxon>Bacilli</taxon>
        <taxon>Bacillales</taxon>
        <taxon>Paenibacillaceae</taxon>
        <taxon>Paenibacillus</taxon>
    </lineage>
</organism>
<comment type="caution">
    <text evidence="2">The sequence shown here is derived from an EMBL/GenBank/DDBJ whole genome shotgun (WGS) entry which is preliminary data.</text>
</comment>
<dbReference type="Proteomes" id="UP000248827">
    <property type="component" value="Unassembled WGS sequence"/>
</dbReference>
<accession>A0ABX9BEQ7</accession>
<dbReference type="RefSeq" id="WP_111620863.1">
    <property type="nucleotide sequence ID" value="NZ_QLLI01000014.1"/>
</dbReference>
<keyword evidence="3" id="KW-1185">Reference proteome</keyword>
<feature type="transmembrane region" description="Helical" evidence="1">
    <location>
        <begin position="33"/>
        <end position="52"/>
    </location>
</feature>
<proteinExistence type="predicted"/>
<sequence>MNDNYRTDELEDAIDYLEKASLFYLDKNYQHHFKWLMVALHGVLYGFGILAIKGSNPSATVYKSLERQIKKYFS</sequence>
<keyword evidence="1" id="KW-0472">Membrane</keyword>
<gene>
    <name evidence="2" type="ORF">DET54_11412</name>
</gene>
<evidence type="ECO:0000313" key="2">
    <source>
        <dbReference type="EMBL" id="RAI89544.1"/>
    </source>
</evidence>
<dbReference type="EMBL" id="QLLI01000014">
    <property type="protein sequence ID" value="RAI89544.1"/>
    <property type="molecule type" value="Genomic_DNA"/>
</dbReference>
<evidence type="ECO:0000256" key="1">
    <source>
        <dbReference type="SAM" id="Phobius"/>
    </source>
</evidence>
<protein>
    <submittedName>
        <fullName evidence="2">Uncharacterized protein</fullName>
    </submittedName>
</protein>
<reference evidence="2 3" key="1">
    <citation type="submission" date="2018-06" db="EMBL/GenBank/DDBJ databases">
        <title>Freshwater and sediment microbial communities from various areas in North America, analyzing microbe dynamics in response to fracking.</title>
        <authorList>
            <person name="Lamendella R."/>
        </authorList>
    </citation>
    <scope>NUCLEOTIDE SEQUENCE [LARGE SCALE GENOMIC DNA]</scope>
    <source>
        <strain evidence="2 3">NG-13</strain>
    </source>
</reference>
<keyword evidence="1" id="KW-1133">Transmembrane helix</keyword>